<keyword evidence="2" id="KW-1185">Reference proteome</keyword>
<protein>
    <submittedName>
        <fullName evidence="1">No apical meristem (NAM) protein</fullName>
    </submittedName>
</protein>
<proteinExistence type="predicted"/>
<evidence type="ECO:0000313" key="2">
    <source>
        <dbReference type="Proteomes" id="UP001164539"/>
    </source>
</evidence>
<organism evidence="1 2">
    <name type="scientific">Melia azedarach</name>
    <name type="common">Chinaberry tree</name>
    <dbReference type="NCBI Taxonomy" id="155640"/>
    <lineage>
        <taxon>Eukaryota</taxon>
        <taxon>Viridiplantae</taxon>
        <taxon>Streptophyta</taxon>
        <taxon>Embryophyta</taxon>
        <taxon>Tracheophyta</taxon>
        <taxon>Spermatophyta</taxon>
        <taxon>Magnoliopsida</taxon>
        <taxon>eudicotyledons</taxon>
        <taxon>Gunneridae</taxon>
        <taxon>Pentapetalae</taxon>
        <taxon>rosids</taxon>
        <taxon>malvids</taxon>
        <taxon>Sapindales</taxon>
        <taxon>Meliaceae</taxon>
        <taxon>Melia</taxon>
    </lineage>
</organism>
<comment type="caution">
    <text evidence="1">The sequence shown here is derived from an EMBL/GenBank/DDBJ whole genome shotgun (WGS) entry which is preliminary data.</text>
</comment>
<dbReference type="Proteomes" id="UP001164539">
    <property type="component" value="Chromosome 11"/>
</dbReference>
<sequence length="67" mass="6715">MAKVSSSQGFLLVLAIFAMAAASVTAQSSAPAPAPSLDTGAAVSLPVSFAFLGSSLIFSLLALFMKH</sequence>
<evidence type="ECO:0000313" key="1">
    <source>
        <dbReference type="EMBL" id="KAJ4706458.1"/>
    </source>
</evidence>
<accession>A0ACC1X5S5</accession>
<name>A0ACC1X5S5_MELAZ</name>
<reference evidence="1 2" key="1">
    <citation type="journal article" date="2023" name="Science">
        <title>Complex scaffold remodeling in plant triterpene biosynthesis.</title>
        <authorList>
            <person name="De La Pena R."/>
            <person name="Hodgson H."/>
            <person name="Liu J.C."/>
            <person name="Stephenson M.J."/>
            <person name="Martin A.C."/>
            <person name="Owen C."/>
            <person name="Harkess A."/>
            <person name="Leebens-Mack J."/>
            <person name="Jimenez L.E."/>
            <person name="Osbourn A."/>
            <person name="Sattely E.S."/>
        </authorList>
    </citation>
    <scope>NUCLEOTIDE SEQUENCE [LARGE SCALE GENOMIC DNA]</scope>
    <source>
        <strain evidence="2">cv. JPN11</strain>
        <tissue evidence="1">Leaf</tissue>
    </source>
</reference>
<dbReference type="EMBL" id="CM051404">
    <property type="protein sequence ID" value="KAJ4706458.1"/>
    <property type="molecule type" value="Genomic_DNA"/>
</dbReference>
<gene>
    <name evidence="1" type="ORF">OWV82_020100</name>
</gene>